<dbReference type="AlphaFoldDB" id="A0A0A8YA05"/>
<sequence>MSYGFMCITAGPIEKWKLNVSVPRTERIMKIANRERNRKVTNRKSLS</sequence>
<proteinExistence type="predicted"/>
<accession>A0A0A8YA05</accession>
<organism evidence="1">
    <name type="scientific">Arundo donax</name>
    <name type="common">Giant reed</name>
    <name type="synonym">Donax arundinaceus</name>
    <dbReference type="NCBI Taxonomy" id="35708"/>
    <lineage>
        <taxon>Eukaryota</taxon>
        <taxon>Viridiplantae</taxon>
        <taxon>Streptophyta</taxon>
        <taxon>Embryophyta</taxon>
        <taxon>Tracheophyta</taxon>
        <taxon>Spermatophyta</taxon>
        <taxon>Magnoliopsida</taxon>
        <taxon>Liliopsida</taxon>
        <taxon>Poales</taxon>
        <taxon>Poaceae</taxon>
        <taxon>PACMAD clade</taxon>
        <taxon>Arundinoideae</taxon>
        <taxon>Arundineae</taxon>
        <taxon>Arundo</taxon>
    </lineage>
</organism>
<evidence type="ECO:0000313" key="1">
    <source>
        <dbReference type="EMBL" id="JAD20187.1"/>
    </source>
</evidence>
<protein>
    <submittedName>
        <fullName evidence="1">Uncharacterized protein</fullName>
    </submittedName>
</protein>
<dbReference type="EMBL" id="GBRH01277708">
    <property type="protein sequence ID" value="JAD20187.1"/>
    <property type="molecule type" value="Transcribed_RNA"/>
</dbReference>
<reference evidence="1" key="1">
    <citation type="submission" date="2014-09" db="EMBL/GenBank/DDBJ databases">
        <authorList>
            <person name="Magalhaes I.L.F."/>
            <person name="Oliveira U."/>
            <person name="Santos F.R."/>
            <person name="Vidigal T.H.D.A."/>
            <person name="Brescovit A.D."/>
            <person name="Santos A.J."/>
        </authorList>
    </citation>
    <scope>NUCLEOTIDE SEQUENCE</scope>
    <source>
        <tissue evidence="1">Shoot tissue taken approximately 20 cm above the soil surface</tissue>
    </source>
</reference>
<name>A0A0A8YA05_ARUDO</name>
<reference evidence="1" key="2">
    <citation type="journal article" date="2015" name="Data Brief">
        <title>Shoot transcriptome of the giant reed, Arundo donax.</title>
        <authorList>
            <person name="Barrero R.A."/>
            <person name="Guerrero F.D."/>
            <person name="Moolhuijzen P."/>
            <person name="Goolsby J.A."/>
            <person name="Tidwell J."/>
            <person name="Bellgard S.E."/>
            <person name="Bellgard M.I."/>
        </authorList>
    </citation>
    <scope>NUCLEOTIDE SEQUENCE</scope>
    <source>
        <tissue evidence="1">Shoot tissue taken approximately 20 cm above the soil surface</tissue>
    </source>
</reference>